<keyword evidence="3 4" id="KW-0597">Phosphoprotein</keyword>
<feature type="signal peptide" evidence="6">
    <location>
        <begin position="1"/>
        <end position="20"/>
    </location>
</feature>
<dbReference type="SUPFAM" id="SSF47384">
    <property type="entry name" value="Homodimeric domain of signal transducing histidine kinase"/>
    <property type="match status" value="1"/>
</dbReference>
<dbReference type="Proteomes" id="UP000199153">
    <property type="component" value="Unassembled WGS sequence"/>
</dbReference>
<keyword evidence="9" id="KW-0418">Kinase</keyword>
<dbReference type="SMART" id="SM00028">
    <property type="entry name" value="TPR"/>
    <property type="match status" value="4"/>
</dbReference>
<dbReference type="GO" id="GO:0000155">
    <property type="term" value="F:phosphorelay sensor kinase activity"/>
    <property type="evidence" value="ECO:0007669"/>
    <property type="project" value="InterPro"/>
</dbReference>
<evidence type="ECO:0000259" key="7">
    <source>
        <dbReference type="PROSITE" id="PS50109"/>
    </source>
</evidence>
<dbReference type="PANTHER" id="PTHR45339">
    <property type="entry name" value="HYBRID SIGNAL TRANSDUCTION HISTIDINE KINASE J"/>
    <property type="match status" value="1"/>
</dbReference>
<evidence type="ECO:0000256" key="2">
    <source>
        <dbReference type="ARBA" id="ARBA00012438"/>
    </source>
</evidence>
<dbReference type="InterPro" id="IPR011990">
    <property type="entry name" value="TPR-like_helical_dom_sf"/>
</dbReference>
<evidence type="ECO:0000259" key="8">
    <source>
        <dbReference type="PROSITE" id="PS50110"/>
    </source>
</evidence>
<dbReference type="PANTHER" id="PTHR45339:SF5">
    <property type="entry name" value="HISTIDINE KINASE"/>
    <property type="match status" value="1"/>
</dbReference>
<name>A0A1I4Y8D5_9FLAO</name>
<evidence type="ECO:0000256" key="6">
    <source>
        <dbReference type="SAM" id="SignalP"/>
    </source>
</evidence>
<feature type="domain" description="Histidine kinase" evidence="7">
    <location>
        <begin position="369"/>
        <end position="589"/>
    </location>
</feature>
<dbReference type="InterPro" id="IPR001789">
    <property type="entry name" value="Sig_transdc_resp-reg_receiver"/>
</dbReference>
<dbReference type="PRINTS" id="PR00344">
    <property type="entry name" value="BCTRLSENSOR"/>
</dbReference>
<dbReference type="SMART" id="SM00387">
    <property type="entry name" value="HATPase_c"/>
    <property type="match status" value="1"/>
</dbReference>
<evidence type="ECO:0000256" key="1">
    <source>
        <dbReference type="ARBA" id="ARBA00000085"/>
    </source>
</evidence>
<accession>A0A1I4Y8D5</accession>
<dbReference type="FunFam" id="3.30.565.10:FF:000010">
    <property type="entry name" value="Sensor histidine kinase RcsC"/>
    <property type="match status" value="1"/>
</dbReference>
<feature type="chain" id="PRO_5011470428" description="histidine kinase" evidence="6">
    <location>
        <begin position="21"/>
        <end position="736"/>
    </location>
</feature>
<gene>
    <name evidence="9" type="ORF">SAMN05660413_00615</name>
</gene>
<dbReference type="SUPFAM" id="SSF52172">
    <property type="entry name" value="CheY-like"/>
    <property type="match status" value="1"/>
</dbReference>
<sequence>MKKSFLLLVFFCASLVFSYAQEQKVVRHDSLEKLLKQTAGFFNKYSYQEGIDQAIKLMEASKDFGSDYYHYHAHNFLGRAYAELDDTIRAKKNYEYALEFAQKTKNDTLILWAYNNLGNIYSDNPKTVDRGIEMYEKVILLAEEAAMPQEGLAPKINIAWTYLDLEKPHEALPYLKESVDVLKDKEDNYVRSQLYMLLGRYNRAISEPDSAEVYFTEAFKLAEEDSLLLPASEIAREYAAMLFEEERYREAYLNLSRHEEYNATIFEKEKLEQIEAANARFDVSEYQKNLELAKKEQVFQEQIISKSNEKVMVMVISSFVLMLILLILNKINQDRKDLINELRTKNRQLQEAKENAERLTRLKTQFFSTVSHELRTPLYGVVGITSLLLEEKGLKKHHNDIRSLKFSADYLLALINDVLQMNKMESNLVSLEHINFNLEELMLSIVNSFEFTRLQNHNEIHFEIDEEIPTTLKGDPVRLSQILMNLVGNAMKFTERGDIYISAWLEELEDAKAEICFEVKDNGIGIPQSKQKLIFEEFAQLKSSNYNYQGTGLGLPIVNKLLKLFRSKINLESEEGKGSVFSFIIAFEVGSSTNSEDSQTKTVSKDFNGHKNVLIVDDNRINQVVTQRILEKKNFTCEVAASGEEAIKKVRDHSYNLVLMDINMPGISGLEATRRIREFDKEVPVLALTAVEIEEIRNKIFEAGMNDIIVKPYDVQQFYQIVYRNLRVEMVKELNP</sequence>
<dbReference type="PROSITE" id="PS50110">
    <property type="entry name" value="RESPONSE_REGULATORY"/>
    <property type="match status" value="1"/>
</dbReference>
<keyword evidence="9" id="KW-0808">Transferase</keyword>
<dbReference type="InterPro" id="IPR003594">
    <property type="entry name" value="HATPase_dom"/>
</dbReference>
<dbReference type="SMART" id="SM00448">
    <property type="entry name" value="REC"/>
    <property type="match status" value="1"/>
</dbReference>
<evidence type="ECO:0000313" key="9">
    <source>
        <dbReference type="EMBL" id="SFN34304.1"/>
    </source>
</evidence>
<dbReference type="InterPro" id="IPR005467">
    <property type="entry name" value="His_kinase_dom"/>
</dbReference>
<dbReference type="CDD" id="cd00082">
    <property type="entry name" value="HisKA"/>
    <property type="match status" value="1"/>
</dbReference>
<protein>
    <recommendedName>
        <fullName evidence="2">histidine kinase</fullName>
        <ecNumber evidence="2">2.7.13.3</ecNumber>
    </recommendedName>
</protein>
<keyword evidence="6" id="KW-0732">Signal</keyword>
<dbReference type="STRING" id="287099.SAMN05660413_00615"/>
<dbReference type="Gene3D" id="1.25.40.10">
    <property type="entry name" value="Tetratricopeptide repeat domain"/>
    <property type="match status" value="1"/>
</dbReference>
<dbReference type="InterPro" id="IPR003661">
    <property type="entry name" value="HisK_dim/P_dom"/>
</dbReference>
<dbReference type="InterPro" id="IPR036890">
    <property type="entry name" value="HATPase_C_sf"/>
</dbReference>
<dbReference type="Pfam" id="PF02518">
    <property type="entry name" value="HATPase_c"/>
    <property type="match status" value="1"/>
</dbReference>
<comment type="catalytic activity">
    <reaction evidence="1">
        <text>ATP + protein L-histidine = ADP + protein N-phospho-L-histidine.</text>
        <dbReference type="EC" id="2.7.13.3"/>
    </reaction>
</comment>
<organism evidence="9 10">
    <name type="scientific">Salegentibacter flavus</name>
    <dbReference type="NCBI Taxonomy" id="287099"/>
    <lineage>
        <taxon>Bacteria</taxon>
        <taxon>Pseudomonadati</taxon>
        <taxon>Bacteroidota</taxon>
        <taxon>Flavobacteriia</taxon>
        <taxon>Flavobacteriales</taxon>
        <taxon>Flavobacteriaceae</taxon>
        <taxon>Salegentibacter</taxon>
    </lineage>
</organism>
<keyword evidence="10" id="KW-1185">Reference proteome</keyword>
<evidence type="ECO:0000313" key="10">
    <source>
        <dbReference type="Proteomes" id="UP000199153"/>
    </source>
</evidence>
<feature type="coiled-coil region" evidence="5">
    <location>
        <begin position="328"/>
        <end position="362"/>
    </location>
</feature>
<keyword evidence="5" id="KW-0175">Coiled coil</keyword>
<dbReference type="AlphaFoldDB" id="A0A1I4Y8D5"/>
<feature type="domain" description="Response regulatory" evidence="8">
    <location>
        <begin position="612"/>
        <end position="726"/>
    </location>
</feature>
<dbReference type="EC" id="2.7.13.3" evidence="2"/>
<dbReference type="Pfam" id="PF00512">
    <property type="entry name" value="HisKA"/>
    <property type="match status" value="1"/>
</dbReference>
<dbReference type="InterPro" id="IPR004358">
    <property type="entry name" value="Sig_transdc_His_kin-like_C"/>
</dbReference>
<evidence type="ECO:0000256" key="4">
    <source>
        <dbReference type="PROSITE-ProRule" id="PRU00169"/>
    </source>
</evidence>
<dbReference type="SMART" id="SM00388">
    <property type="entry name" value="HisKA"/>
    <property type="match status" value="1"/>
</dbReference>
<dbReference type="CDD" id="cd17546">
    <property type="entry name" value="REC_hyHK_CKI1_RcsC-like"/>
    <property type="match status" value="1"/>
</dbReference>
<proteinExistence type="predicted"/>
<dbReference type="InterPro" id="IPR036097">
    <property type="entry name" value="HisK_dim/P_sf"/>
</dbReference>
<dbReference type="Gene3D" id="3.30.565.10">
    <property type="entry name" value="Histidine kinase-like ATPase, C-terminal domain"/>
    <property type="match status" value="1"/>
</dbReference>
<feature type="modified residue" description="4-aspartylphosphate" evidence="4">
    <location>
        <position position="661"/>
    </location>
</feature>
<reference evidence="9 10" key="1">
    <citation type="submission" date="2016-10" db="EMBL/GenBank/DDBJ databases">
        <authorList>
            <person name="de Groot N.N."/>
        </authorList>
    </citation>
    <scope>NUCLEOTIDE SEQUENCE [LARGE SCALE GENOMIC DNA]</scope>
    <source>
        <strain evidence="9 10">DSM 17794</strain>
    </source>
</reference>
<dbReference type="SUPFAM" id="SSF48452">
    <property type="entry name" value="TPR-like"/>
    <property type="match status" value="1"/>
</dbReference>
<evidence type="ECO:0000256" key="3">
    <source>
        <dbReference type="ARBA" id="ARBA00022553"/>
    </source>
</evidence>
<evidence type="ECO:0000256" key="5">
    <source>
        <dbReference type="SAM" id="Coils"/>
    </source>
</evidence>
<dbReference type="RefSeq" id="WP_245760374.1">
    <property type="nucleotide sequence ID" value="NZ_FOVL01000002.1"/>
</dbReference>
<dbReference type="CDD" id="cd16922">
    <property type="entry name" value="HATPase_EvgS-ArcB-TorS-like"/>
    <property type="match status" value="1"/>
</dbReference>
<dbReference type="InterPro" id="IPR011006">
    <property type="entry name" value="CheY-like_superfamily"/>
</dbReference>
<dbReference type="SUPFAM" id="SSF55874">
    <property type="entry name" value="ATPase domain of HSP90 chaperone/DNA topoisomerase II/histidine kinase"/>
    <property type="match status" value="1"/>
</dbReference>
<dbReference type="Gene3D" id="1.10.287.130">
    <property type="match status" value="1"/>
</dbReference>
<dbReference type="PROSITE" id="PS50109">
    <property type="entry name" value="HIS_KIN"/>
    <property type="match status" value="1"/>
</dbReference>
<dbReference type="EMBL" id="FOVL01000002">
    <property type="protein sequence ID" value="SFN34304.1"/>
    <property type="molecule type" value="Genomic_DNA"/>
</dbReference>
<dbReference type="InterPro" id="IPR019734">
    <property type="entry name" value="TPR_rpt"/>
</dbReference>
<dbReference type="Gene3D" id="3.40.50.2300">
    <property type="match status" value="1"/>
</dbReference>
<dbReference type="Pfam" id="PF00072">
    <property type="entry name" value="Response_reg"/>
    <property type="match status" value="1"/>
</dbReference>